<protein>
    <recommendedName>
        <fullName evidence="5">Lipoprotein</fullName>
    </recommendedName>
</protein>
<sequence length="475" mass="48526">MGRQRPRKGESVLPKIVAAAVSGLAAVLATAVPAQAAAVATGRSAPQNPFTAPAGGASTHGDSASAKTFTGRGPAGSTSRVTRYNLLAACPTLLHGSDKALLALCTEYLGQAPVLKLIDKGGSGTLASLPIAKGSLLGGVYAYLDDRNQVVIVDGNRDLLRIAHTSDSLTVTSRLSLAGAIASDDAVVGVIPAYDGRVWFVTAAGTVGAADTATGAIATHRLPAGETVANSISTAPGRFAVTSDHALYVFDTTAAVPAPRWRYTYDRGAARKPGQLSWGSGATPVFFGPVTGYEYVAITDNADPHLNLIVLPTDGPANPVCVQPLFTDLAASGTENAPVAVGRSVFITNTYGYDYPKLPDGAGTSVPADADFTGGLTRIDVNAAGTGCAVTWRTGTRSAALPRLSVTDGKLYTVIQDGLLNGFSLTAVDSGTGAVSDRTFLGYGLVDPLQTAGTVIDRTYYQGTVTGLLRITPGS</sequence>
<feature type="chain" id="PRO_5002023407" description="Lipoprotein" evidence="2">
    <location>
        <begin position="37"/>
        <end position="475"/>
    </location>
</feature>
<evidence type="ECO:0000313" key="4">
    <source>
        <dbReference type="Proteomes" id="UP000054537"/>
    </source>
</evidence>
<feature type="region of interest" description="Disordered" evidence="1">
    <location>
        <begin position="43"/>
        <end position="77"/>
    </location>
</feature>
<dbReference type="eggNOG" id="COG4257">
    <property type="taxonomic scope" value="Bacteria"/>
</dbReference>
<dbReference type="STRING" id="1869.MB27_02985"/>
<evidence type="ECO:0008006" key="5">
    <source>
        <dbReference type="Google" id="ProtNLM"/>
    </source>
</evidence>
<proteinExistence type="predicted"/>
<keyword evidence="2" id="KW-0732">Signal</keyword>
<evidence type="ECO:0000313" key="3">
    <source>
        <dbReference type="EMBL" id="KHD78629.1"/>
    </source>
</evidence>
<reference evidence="3 4" key="1">
    <citation type="submission" date="2014-10" db="EMBL/GenBank/DDBJ databases">
        <title>Draft genome sequence of Actinoplanes utahensis NRRL 12052.</title>
        <authorList>
            <person name="Velasco-Bucheli B."/>
            <person name="del Cerro C."/>
            <person name="Hormigo D."/>
            <person name="Garcia J.L."/>
            <person name="Acebal C."/>
            <person name="Arroyo M."/>
            <person name="de la Mata I."/>
        </authorList>
    </citation>
    <scope>NUCLEOTIDE SEQUENCE [LARGE SCALE GENOMIC DNA]</scope>
    <source>
        <strain evidence="3 4">NRRL 12052</strain>
    </source>
</reference>
<organism evidence="3 4">
    <name type="scientific">Actinoplanes utahensis</name>
    <dbReference type="NCBI Taxonomy" id="1869"/>
    <lineage>
        <taxon>Bacteria</taxon>
        <taxon>Bacillati</taxon>
        <taxon>Actinomycetota</taxon>
        <taxon>Actinomycetes</taxon>
        <taxon>Micromonosporales</taxon>
        <taxon>Micromonosporaceae</taxon>
        <taxon>Actinoplanes</taxon>
    </lineage>
</organism>
<gene>
    <name evidence="3" type="ORF">MB27_02985</name>
</gene>
<dbReference type="Proteomes" id="UP000054537">
    <property type="component" value="Unassembled WGS sequence"/>
</dbReference>
<name>A0A0A6UW13_ACTUT</name>
<evidence type="ECO:0000256" key="1">
    <source>
        <dbReference type="SAM" id="MobiDB-lite"/>
    </source>
</evidence>
<dbReference type="SUPFAM" id="SSF75011">
    <property type="entry name" value="3-carboxy-cis,cis-mucoante lactonizing enzyme"/>
    <property type="match status" value="1"/>
</dbReference>
<accession>A0A0A6UW13</accession>
<feature type="signal peptide" evidence="2">
    <location>
        <begin position="1"/>
        <end position="36"/>
    </location>
</feature>
<dbReference type="AlphaFoldDB" id="A0A0A6UW13"/>
<keyword evidence="4" id="KW-1185">Reference proteome</keyword>
<dbReference type="EMBL" id="JRTT01000003">
    <property type="protein sequence ID" value="KHD78629.1"/>
    <property type="molecule type" value="Genomic_DNA"/>
</dbReference>
<comment type="caution">
    <text evidence="3">The sequence shown here is derived from an EMBL/GenBank/DDBJ whole genome shotgun (WGS) entry which is preliminary data.</text>
</comment>
<evidence type="ECO:0000256" key="2">
    <source>
        <dbReference type="SAM" id="SignalP"/>
    </source>
</evidence>